<name>A0A2T9ZFN3_9FUNG</name>
<dbReference type="EMBL" id="MBFS01000246">
    <property type="protein sequence ID" value="PVV03337.1"/>
    <property type="molecule type" value="Genomic_DNA"/>
</dbReference>
<protein>
    <submittedName>
        <fullName evidence="1">Uncharacterized protein</fullName>
    </submittedName>
</protein>
<proteinExistence type="predicted"/>
<accession>A0A2T9ZFN3</accession>
<reference evidence="1 2" key="1">
    <citation type="journal article" date="2018" name="MBio">
        <title>Comparative Genomics Reveals the Core Gene Toolbox for the Fungus-Insect Symbiosis.</title>
        <authorList>
            <person name="Wang Y."/>
            <person name="Stata M."/>
            <person name="Wang W."/>
            <person name="Stajich J.E."/>
            <person name="White M.M."/>
            <person name="Moncalvo J.M."/>
        </authorList>
    </citation>
    <scope>NUCLEOTIDE SEQUENCE [LARGE SCALE GENOMIC DNA]</scope>
    <source>
        <strain evidence="1 2">SC-DP-2</strain>
    </source>
</reference>
<organism evidence="1 2">
    <name type="scientific">Smittium megazygosporum</name>
    <dbReference type="NCBI Taxonomy" id="133381"/>
    <lineage>
        <taxon>Eukaryota</taxon>
        <taxon>Fungi</taxon>
        <taxon>Fungi incertae sedis</taxon>
        <taxon>Zoopagomycota</taxon>
        <taxon>Kickxellomycotina</taxon>
        <taxon>Harpellomycetes</taxon>
        <taxon>Harpellales</taxon>
        <taxon>Legeriomycetaceae</taxon>
        <taxon>Smittium</taxon>
    </lineage>
</organism>
<sequence>MNSLGRIRYVEYFPGISPELVAKGLYGYDSEVYSYDYQVYNIYNQTLVKDCNDLRVVYPNSVEDLLRKYYGDILDVFDLTLERGNEERIIPCVQQFDKAIKFDLFPELFSCLNSYREANNTISDESKSKIIKFLKNSEKRKRYMIEVQENNFECENTENSSEIKTQNSLDNVEQGLWSLIRGKHNVCTIKVKVKYDFRDCENTRQFEIFNNQLDKNLKYSGIKKFVSMKVGMDGLFSCFKGHLLIVYPMPNSLPIQITEAADRFLQGYNFDGIVLVWDNKESESQNLKLIYKMFQKAKRVTQNYYLYINSSIAQANEIPVTSNHSWFHVY</sequence>
<evidence type="ECO:0000313" key="2">
    <source>
        <dbReference type="Proteomes" id="UP000245609"/>
    </source>
</evidence>
<gene>
    <name evidence="1" type="ORF">BB560_002194</name>
</gene>
<comment type="caution">
    <text evidence="1">The sequence shown here is derived from an EMBL/GenBank/DDBJ whole genome shotgun (WGS) entry which is preliminary data.</text>
</comment>
<dbReference type="Proteomes" id="UP000245609">
    <property type="component" value="Unassembled WGS sequence"/>
</dbReference>
<evidence type="ECO:0000313" key="1">
    <source>
        <dbReference type="EMBL" id="PVV03337.1"/>
    </source>
</evidence>
<keyword evidence="2" id="KW-1185">Reference proteome</keyword>
<dbReference type="AlphaFoldDB" id="A0A2T9ZFN3"/>